<dbReference type="Gene3D" id="3.90.226.10">
    <property type="entry name" value="2-enoyl-CoA Hydratase, Chain A, domain 1"/>
    <property type="match status" value="1"/>
</dbReference>
<protein>
    <submittedName>
        <fullName evidence="5">Crotonase/enoyl-CoA hydratase family protein</fullName>
    </submittedName>
</protein>
<proteinExistence type="inferred from homology"/>
<sequence>MADEVRVEERGRILVITINRPKARNAINAAVTASVAAALDLLDERHDLSLGILTGADGTFCAGMDLKAFLAGEVVSIPGRGLAGMTERPPKKPMIAAVEGYALAGGCELALACDLVVASEEAKFGIPEVKRGLVAAAGGLLRLPRRIPPQLAMEYALTGDFFPAGDAHRYGLVNHLTKPGGALEGAFALAERITANAPLAIQATKEIITRSADWHSDEAFTQQQAVVQPVFQSADAQEGARAFAEKRAPVWRGE</sequence>
<dbReference type="PANTHER" id="PTHR11941">
    <property type="entry name" value="ENOYL-COA HYDRATASE-RELATED"/>
    <property type="match status" value="1"/>
</dbReference>
<dbReference type="SUPFAM" id="SSF52096">
    <property type="entry name" value="ClpP/crotonase"/>
    <property type="match status" value="1"/>
</dbReference>
<evidence type="ECO:0000313" key="6">
    <source>
        <dbReference type="Proteomes" id="UP000318578"/>
    </source>
</evidence>
<dbReference type="AlphaFoldDB" id="A0A558ALX1"/>
<organism evidence="5 6">
    <name type="scientific">Amycolatopsis acidiphila</name>
    <dbReference type="NCBI Taxonomy" id="715473"/>
    <lineage>
        <taxon>Bacteria</taxon>
        <taxon>Bacillati</taxon>
        <taxon>Actinomycetota</taxon>
        <taxon>Actinomycetes</taxon>
        <taxon>Pseudonocardiales</taxon>
        <taxon>Pseudonocardiaceae</taxon>
        <taxon>Amycolatopsis</taxon>
    </lineage>
</organism>
<dbReference type="GO" id="GO:0016829">
    <property type="term" value="F:lyase activity"/>
    <property type="evidence" value="ECO:0007669"/>
    <property type="project" value="UniProtKB-KW"/>
</dbReference>
<reference evidence="5 6" key="1">
    <citation type="submission" date="2019-07" db="EMBL/GenBank/DDBJ databases">
        <title>New species of Amycolatopsis and Streptomyces.</title>
        <authorList>
            <person name="Duangmal K."/>
            <person name="Teo W.F.A."/>
            <person name="Lipun K."/>
        </authorList>
    </citation>
    <scope>NUCLEOTIDE SEQUENCE [LARGE SCALE GENOMIC DNA]</scope>
    <source>
        <strain evidence="5 6">JCM 30562</strain>
    </source>
</reference>
<dbReference type="PANTHER" id="PTHR11941:SF169">
    <property type="entry name" value="(7AS)-7A-METHYL-1,5-DIOXO-2,3,5,6,7,7A-HEXAHYDRO-1H-INDENE-CARBOXYL-COA HYDROLASE"/>
    <property type="match status" value="1"/>
</dbReference>
<keyword evidence="6" id="KW-1185">Reference proteome</keyword>
<dbReference type="NCBIfam" id="NF006100">
    <property type="entry name" value="PRK08252.1"/>
    <property type="match status" value="1"/>
</dbReference>
<gene>
    <name evidence="5" type="ORF">FNH06_02735</name>
</gene>
<name>A0A558ALX1_9PSEU</name>
<evidence type="ECO:0000313" key="5">
    <source>
        <dbReference type="EMBL" id="TVT25211.1"/>
    </source>
</evidence>
<dbReference type="InterPro" id="IPR018376">
    <property type="entry name" value="Enoyl-CoA_hyd/isom_CS"/>
</dbReference>
<comment type="caution">
    <text evidence="5">The sequence shown here is derived from an EMBL/GenBank/DDBJ whole genome shotgun (WGS) entry which is preliminary data.</text>
</comment>
<accession>A0A558ALX1</accession>
<dbReference type="Gene3D" id="1.10.12.10">
    <property type="entry name" value="Lyase 2-enoyl-coa Hydratase, Chain A, domain 2"/>
    <property type="match status" value="1"/>
</dbReference>
<evidence type="ECO:0000256" key="4">
    <source>
        <dbReference type="RuleBase" id="RU003707"/>
    </source>
</evidence>
<dbReference type="CDD" id="cd06558">
    <property type="entry name" value="crotonase-like"/>
    <property type="match status" value="1"/>
</dbReference>
<dbReference type="PROSITE" id="PS00166">
    <property type="entry name" value="ENOYL_COA_HYDRATASE"/>
    <property type="match status" value="1"/>
</dbReference>
<dbReference type="InterPro" id="IPR029045">
    <property type="entry name" value="ClpP/crotonase-like_dom_sf"/>
</dbReference>
<keyword evidence="3" id="KW-0456">Lyase</keyword>
<comment type="similarity">
    <text evidence="1 4">Belongs to the enoyl-CoA hydratase/isomerase family.</text>
</comment>
<dbReference type="EMBL" id="VJZA01000003">
    <property type="protein sequence ID" value="TVT25211.1"/>
    <property type="molecule type" value="Genomic_DNA"/>
</dbReference>
<dbReference type="InterPro" id="IPR014748">
    <property type="entry name" value="Enoyl-CoA_hydra_C"/>
</dbReference>
<dbReference type="Pfam" id="PF00378">
    <property type="entry name" value="ECH_1"/>
    <property type="match status" value="1"/>
</dbReference>
<dbReference type="InterPro" id="IPR001753">
    <property type="entry name" value="Enoyl-CoA_hydra/iso"/>
</dbReference>
<keyword evidence="2" id="KW-0443">Lipid metabolism</keyword>
<evidence type="ECO:0000256" key="2">
    <source>
        <dbReference type="ARBA" id="ARBA00023098"/>
    </source>
</evidence>
<evidence type="ECO:0000256" key="1">
    <source>
        <dbReference type="ARBA" id="ARBA00005254"/>
    </source>
</evidence>
<dbReference type="GO" id="GO:0006635">
    <property type="term" value="P:fatty acid beta-oxidation"/>
    <property type="evidence" value="ECO:0007669"/>
    <property type="project" value="TreeGrafter"/>
</dbReference>
<dbReference type="RefSeq" id="WP_144633076.1">
    <property type="nucleotide sequence ID" value="NZ_BNAX01000014.1"/>
</dbReference>
<evidence type="ECO:0000256" key="3">
    <source>
        <dbReference type="ARBA" id="ARBA00023239"/>
    </source>
</evidence>
<dbReference type="OrthoDB" id="4284283at2"/>
<dbReference type="Proteomes" id="UP000318578">
    <property type="component" value="Unassembled WGS sequence"/>
</dbReference>